<reference evidence="1 2" key="1">
    <citation type="journal article" date="2019" name="Mol. Biol. Evol.">
        <title>Blast fungal genomes show frequent chromosomal changes, gene gains and losses, and effector gene turnover.</title>
        <authorList>
            <person name="Gomez Luciano L.B."/>
            <person name="Jason Tsai I."/>
            <person name="Chuma I."/>
            <person name="Tosa Y."/>
            <person name="Chen Y.H."/>
            <person name="Li J.Y."/>
            <person name="Li M.Y."/>
            <person name="Jade Lu M.Y."/>
            <person name="Nakayashiki H."/>
            <person name="Li W.H."/>
        </authorList>
    </citation>
    <scope>NUCLEOTIDE SEQUENCE [LARGE SCALE GENOMIC DNA]</scope>
    <source>
        <strain evidence="1">MZ5-1-6</strain>
    </source>
</reference>
<gene>
    <name evidence="1" type="ORF">PoMZ_12736</name>
</gene>
<dbReference type="AlphaFoldDB" id="A0A4P7NTR1"/>
<dbReference type="Proteomes" id="UP000294847">
    <property type="component" value="Chromosome 7"/>
</dbReference>
<sequence length="73" mass="8527">MVMPRITSEYSTFNSSCDRKKEKLQEITRTRSTPFYSSPLSCQSQPHHPATYDSCSIPPWHSKFTVPWFIIDD</sequence>
<name>A0A4P7NTR1_PYROR</name>
<protein>
    <submittedName>
        <fullName evidence="1">Uncharacterized protein</fullName>
    </submittedName>
</protein>
<accession>A0A4P7NTR1</accession>
<evidence type="ECO:0000313" key="2">
    <source>
        <dbReference type="Proteomes" id="UP000294847"/>
    </source>
</evidence>
<organism evidence="1 2">
    <name type="scientific">Pyricularia oryzae</name>
    <name type="common">Rice blast fungus</name>
    <name type="synonym">Magnaporthe oryzae</name>
    <dbReference type="NCBI Taxonomy" id="318829"/>
    <lineage>
        <taxon>Eukaryota</taxon>
        <taxon>Fungi</taxon>
        <taxon>Dikarya</taxon>
        <taxon>Ascomycota</taxon>
        <taxon>Pezizomycotina</taxon>
        <taxon>Sordariomycetes</taxon>
        <taxon>Sordariomycetidae</taxon>
        <taxon>Magnaporthales</taxon>
        <taxon>Pyriculariaceae</taxon>
        <taxon>Pyricularia</taxon>
    </lineage>
</organism>
<proteinExistence type="predicted"/>
<dbReference type="EMBL" id="CP034210">
    <property type="protein sequence ID" value="QBZ65772.1"/>
    <property type="molecule type" value="Genomic_DNA"/>
</dbReference>
<evidence type="ECO:0000313" key="1">
    <source>
        <dbReference type="EMBL" id="QBZ65772.1"/>
    </source>
</evidence>